<dbReference type="NCBIfam" id="NF011494">
    <property type="entry name" value="PRK14902.1"/>
    <property type="match status" value="1"/>
</dbReference>
<sequence length="440" mass="49206">MNQSSRQLAFTTLRSIQKGAFADVAVDQVLHQSDLNLLDRRLFTELVYGTVRRQRTLNALIDQFAKKKDQPPDLRLILQLGLYQLRYLNQIPESAAVDTSVELAKKNKLSGLTGVVNGILRQYLRSQLILHADPLKLCDDPVEQLGTLHSYPDWIIQVWLEQFGIDDTAKLCEWMNQPPRIDLRVNTLKTNIEQVESAIPDSQCIPNVPNALRLPSNAGAIQNLPGYAEGWWIVQDSSAQLVSYLVDPQPGEIVADACAAPGGKTLHLAELMQDQGTVWAIDKTASRLKKLQQNIDRLGVTSIQILTSDSRDVPSLKGKCDRVLVDAPCSGLGTLNRHADARWRQTPESATALAQLQQEILTEAASWLKPQGVLVYSTCTLNPLENESVIEKFLHQHPNWAIEHPTHPALITLTSQQGWIKVLPHCHNMDGFFMVRLKQI</sequence>
<evidence type="ECO:0000256" key="4">
    <source>
        <dbReference type="ARBA" id="ARBA00022490"/>
    </source>
</evidence>
<feature type="domain" description="SAM-dependent MTase RsmB/NOP-type" evidence="14">
    <location>
        <begin position="171"/>
        <end position="440"/>
    </location>
</feature>
<dbReference type="InterPro" id="IPR001678">
    <property type="entry name" value="MeTrfase_RsmB-F_NOP2_dom"/>
</dbReference>
<gene>
    <name evidence="15" type="ORF">NIES2135_32710</name>
</gene>
<dbReference type="GO" id="GO:0008649">
    <property type="term" value="F:rRNA methyltransferase activity"/>
    <property type="evidence" value="ECO:0007669"/>
    <property type="project" value="InterPro"/>
</dbReference>
<dbReference type="FunFam" id="3.40.50.150:FF:000257">
    <property type="entry name" value="16S rRNA methyltransferase"/>
    <property type="match status" value="1"/>
</dbReference>
<dbReference type="InterPro" id="IPR049560">
    <property type="entry name" value="MeTrfase_RsmB-F_NOP2_cat"/>
</dbReference>
<dbReference type="Pfam" id="PF01029">
    <property type="entry name" value="NusB"/>
    <property type="match status" value="1"/>
</dbReference>
<protein>
    <recommendedName>
        <fullName evidence="3">16S rRNA (cytosine(967)-C(5))-methyltransferase</fullName>
        <ecNumber evidence="3">2.1.1.176</ecNumber>
    </recommendedName>
    <alternativeName>
        <fullName evidence="10">16S rRNA m5C967 methyltransferase</fullName>
    </alternativeName>
    <alternativeName>
        <fullName evidence="11">rRNA (cytosine-C(5)-)-methyltransferase RsmB</fullName>
    </alternativeName>
</protein>
<evidence type="ECO:0000256" key="2">
    <source>
        <dbReference type="ARBA" id="ARBA00004496"/>
    </source>
</evidence>
<feature type="active site" description="Nucleophile" evidence="13">
    <location>
        <position position="379"/>
    </location>
</feature>
<keyword evidence="5" id="KW-0698">rRNA processing</keyword>
<evidence type="ECO:0000256" key="5">
    <source>
        <dbReference type="ARBA" id="ARBA00022552"/>
    </source>
</evidence>
<feature type="binding site" evidence="13">
    <location>
        <position position="309"/>
    </location>
    <ligand>
        <name>S-adenosyl-L-methionine</name>
        <dbReference type="ChEBI" id="CHEBI:59789"/>
    </ligand>
</feature>
<evidence type="ECO:0000256" key="8">
    <source>
        <dbReference type="ARBA" id="ARBA00022691"/>
    </source>
</evidence>
<dbReference type="Pfam" id="PF01189">
    <property type="entry name" value="Methyltr_RsmB-F"/>
    <property type="match status" value="1"/>
</dbReference>
<evidence type="ECO:0000256" key="7">
    <source>
        <dbReference type="ARBA" id="ARBA00022679"/>
    </source>
</evidence>
<dbReference type="PRINTS" id="PR02008">
    <property type="entry name" value="RCMTFAMILY"/>
</dbReference>
<evidence type="ECO:0000256" key="12">
    <source>
        <dbReference type="ARBA" id="ARBA00047283"/>
    </source>
</evidence>
<dbReference type="InterPro" id="IPR035926">
    <property type="entry name" value="NusB-like_sf"/>
</dbReference>
<accession>A0A1Z4JIC7</accession>
<dbReference type="AlphaFoldDB" id="A0A1Z4JIC7"/>
<dbReference type="InterPro" id="IPR029063">
    <property type="entry name" value="SAM-dependent_MTases_sf"/>
</dbReference>
<dbReference type="SUPFAM" id="SSF48013">
    <property type="entry name" value="NusB-like"/>
    <property type="match status" value="1"/>
</dbReference>
<dbReference type="Gene3D" id="3.40.50.150">
    <property type="entry name" value="Vaccinia Virus protein VP39"/>
    <property type="match status" value="1"/>
</dbReference>
<keyword evidence="7 13" id="KW-0808">Transferase</keyword>
<evidence type="ECO:0000313" key="16">
    <source>
        <dbReference type="Proteomes" id="UP000217895"/>
    </source>
</evidence>
<dbReference type="InterPro" id="IPR054728">
    <property type="entry name" value="RsmB-like_ferredoxin"/>
</dbReference>
<keyword evidence="6 13" id="KW-0489">Methyltransferase</keyword>
<dbReference type="PANTHER" id="PTHR22807">
    <property type="entry name" value="NOP2 YEAST -RELATED NOL1/NOP2/FMU SUN DOMAIN-CONTAINING"/>
    <property type="match status" value="1"/>
</dbReference>
<dbReference type="SUPFAM" id="SSF53335">
    <property type="entry name" value="S-adenosyl-L-methionine-dependent methyltransferases"/>
    <property type="match status" value="1"/>
</dbReference>
<evidence type="ECO:0000256" key="6">
    <source>
        <dbReference type="ARBA" id="ARBA00022603"/>
    </source>
</evidence>
<keyword evidence="9 13" id="KW-0694">RNA-binding</keyword>
<dbReference type="CDD" id="cd02440">
    <property type="entry name" value="AdoMet_MTases"/>
    <property type="match status" value="1"/>
</dbReference>
<keyword evidence="8 13" id="KW-0949">S-adenosyl-L-methionine</keyword>
<dbReference type="InterPro" id="IPR023267">
    <property type="entry name" value="RCMT"/>
</dbReference>
<keyword evidence="4" id="KW-0963">Cytoplasm</keyword>
<evidence type="ECO:0000256" key="9">
    <source>
        <dbReference type="ARBA" id="ARBA00022884"/>
    </source>
</evidence>
<dbReference type="PROSITE" id="PS51686">
    <property type="entry name" value="SAM_MT_RSMB_NOP"/>
    <property type="match status" value="1"/>
</dbReference>
<dbReference type="NCBIfam" id="NF011493">
    <property type="entry name" value="PRK14901.1"/>
    <property type="match status" value="1"/>
</dbReference>
<dbReference type="GO" id="GO:0006355">
    <property type="term" value="P:regulation of DNA-templated transcription"/>
    <property type="evidence" value="ECO:0007669"/>
    <property type="project" value="InterPro"/>
</dbReference>
<dbReference type="NCBIfam" id="TIGR00563">
    <property type="entry name" value="rsmB"/>
    <property type="match status" value="1"/>
</dbReference>
<proteinExistence type="inferred from homology"/>
<dbReference type="Pfam" id="PF22458">
    <property type="entry name" value="RsmF-B_ferredox"/>
    <property type="match status" value="1"/>
</dbReference>
<evidence type="ECO:0000256" key="3">
    <source>
        <dbReference type="ARBA" id="ARBA00012140"/>
    </source>
</evidence>
<organism evidence="15 16">
    <name type="scientific">Leptolyngbya boryana NIES-2135</name>
    <dbReference type="NCBI Taxonomy" id="1973484"/>
    <lineage>
        <taxon>Bacteria</taxon>
        <taxon>Bacillati</taxon>
        <taxon>Cyanobacteriota</taxon>
        <taxon>Cyanophyceae</taxon>
        <taxon>Leptolyngbyales</taxon>
        <taxon>Leptolyngbyaceae</taxon>
        <taxon>Leptolyngbya group</taxon>
        <taxon>Leptolyngbya</taxon>
    </lineage>
</organism>
<dbReference type="Gene3D" id="3.30.70.1170">
    <property type="entry name" value="Sun protein, domain 3"/>
    <property type="match status" value="1"/>
</dbReference>
<evidence type="ECO:0000256" key="11">
    <source>
        <dbReference type="ARBA" id="ARBA00031088"/>
    </source>
</evidence>
<comment type="subcellular location">
    <subcellularLocation>
        <location evidence="2">Cytoplasm</location>
    </subcellularLocation>
</comment>
<dbReference type="GO" id="GO:0005737">
    <property type="term" value="C:cytoplasm"/>
    <property type="evidence" value="ECO:0007669"/>
    <property type="project" value="UniProtKB-SubCell"/>
</dbReference>
<keyword evidence="16" id="KW-1185">Reference proteome</keyword>
<comment type="similarity">
    <text evidence="13">Belongs to the class I-like SAM-binding methyltransferase superfamily. RsmB/NOP family.</text>
</comment>
<dbReference type="EMBL" id="AP018203">
    <property type="protein sequence ID" value="BAY56438.1"/>
    <property type="molecule type" value="Genomic_DNA"/>
</dbReference>
<dbReference type="InterPro" id="IPR006027">
    <property type="entry name" value="NusB_RsmB_TIM44"/>
</dbReference>
<dbReference type="Proteomes" id="UP000217895">
    <property type="component" value="Chromosome"/>
</dbReference>
<dbReference type="EC" id="2.1.1.176" evidence="3"/>
<reference evidence="15 16" key="1">
    <citation type="submission" date="2017-06" db="EMBL/GenBank/DDBJ databases">
        <title>Genome sequencing of cyanobaciteial culture collection at National Institute for Environmental Studies (NIES).</title>
        <authorList>
            <person name="Hirose Y."/>
            <person name="Shimura Y."/>
            <person name="Fujisawa T."/>
            <person name="Nakamura Y."/>
            <person name="Kawachi M."/>
        </authorList>
    </citation>
    <scope>NUCLEOTIDE SEQUENCE [LARGE SCALE GENOMIC DNA]</scope>
    <source>
        <strain evidence="15 16">NIES-2135</strain>
    </source>
</reference>
<dbReference type="GO" id="GO:0003723">
    <property type="term" value="F:RNA binding"/>
    <property type="evidence" value="ECO:0007669"/>
    <property type="project" value="UniProtKB-UniRule"/>
</dbReference>
<feature type="binding site" evidence="13">
    <location>
        <position position="282"/>
    </location>
    <ligand>
        <name>S-adenosyl-L-methionine</name>
        <dbReference type="ChEBI" id="CHEBI:59789"/>
    </ligand>
</feature>
<evidence type="ECO:0000259" key="14">
    <source>
        <dbReference type="PROSITE" id="PS51686"/>
    </source>
</evidence>
<evidence type="ECO:0000256" key="1">
    <source>
        <dbReference type="ARBA" id="ARBA00002724"/>
    </source>
</evidence>
<dbReference type="Gene3D" id="1.10.940.10">
    <property type="entry name" value="NusB-like"/>
    <property type="match status" value="1"/>
</dbReference>
<dbReference type="InterPro" id="IPR004573">
    <property type="entry name" value="rRNA_ssu_MeTfrase_B"/>
</dbReference>
<comment type="function">
    <text evidence="1">Specifically methylates the cytosine at position 967 (m5C967) of 16S rRNA.</text>
</comment>
<feature type="binding site" evidence="13">
    <location>
        <position position="326"/>
    </location>
    <ligand>
        <name>S-adenosyl-L-methionine</name>
        <dbReference type="ChEBI" id="CHEBI:59789"/>
    </ligand>
</feature>
<name>A0A1Z4JIC7_LEPBY</name>
<feature type="binding site" evidence="13">
    <location>
        <begin position="258"/>
        <end position="264"/>
    </location>
    <ligand>
        <name>S-adenosyl-L-methionine</name>
        <dbReference type="ChEBI" id="CHEBI:59789"/>
    </ligand>
</feature>
<evidence type="ECO:0000313" key="15">
    <source>
        <dbReference type="EMBL" id="BAY56438.1"/>
    </source>
</evidence>
<dbReference type="PANTHER" id="PTHR22807:SF53">
    <property type="entry name" value="RIBOSOMAL RNA SMALL SUBUNIT METHYLTRANSFERASE B-RELATED"/>
    <property type="match status" value="1"/>
</dbReference>
<comment type="catalytic activity">
    <reaction evidence="12">
        <text>cytidine(967) in 16S rRNA + S-adenosyl-L-methionine = 5-methylcytidine(967) in 16S rRNA + S-adenosyl-L-homocysteine + H(+)</text>
        <dbReference type="Rhea" id="RHEA:42748"/>
        <dbReference type="Rhea" id="RHEA-COMP:10219"/>
        <dbReference type="Rhea" id="RHEA-COMP:10220"/>
        <dbReference type="ChEBI" id="CHEBI:15378"/>
        <dbReference type="ChEBI" id="CHEBI:57856"/>
        <dbReference type="ChEBI" id="CHEBI:59789"/>
        <dbReference type="ChEBI" id="CHEBI:74483"/>
        <dbReference type="ChEBI" id="CHEBI:82748"/>
        <dbReference type="EC" id="2.1.1.176"/>
    </reaction>
</comment>
<evidence type="ECO:0000256" key="10">
    <source>
        <dbReference type="ARBA" id="ARBA00030399"/>
    </source>
</evidence>
<evidence type="ECO:0000256" key="13">
    <source>
        <dbReference type="PROSITE-ProRule" id="PRU01023"/>
    </source>
</evidence>